<evidence type="ECO:0000313" key="3">
    <source>
        <dbReference type="Proteomes" id="UP001044222"/>
    </source>
</evidence>
<keyword evidence="3" id="KW-1185">Reference proteome</keyword>
<comment type="caution">
    <text evidence="2">The sequence shown here is derived from an EMBL/GenBank/DDBJ whole genome shotgun (WGS) entry which is preliminary data.</text>
</comment>
<dbReference type="AlphaFoldDB" id="A0A9D3RNU6"/>
<reference evidence="2" key="1">
    <citation type="submission" date="2021-01" db="EMBL/GenBank/DDBJ databases">
        <title>A chromosome-scale assembly of European eel, Anguilla anguilla.</title>
        <authorList>
            <person name="Henkel C."/>
            <person name="Jong-Raadsen S.A."/>
            <person name="Dufour S."/>
            <person name="Weltzien F.-A."/>
            <person name="Palstra A.P."/>
            <person name="Pelster B."/>
            <person name="Spaink H.P."/>
            <person name="Van Den Thillart G.E."/>
            <person name="Jansen H."/>
            <person name="Zahm M."/>
            <person name="Klopp C."/>
            <person name="Cedric C."/>
            <person name="Louis A."/>
            <person name="Berthelot C."/>
            <person name="Parey E."/>
            <person name="Roest Crollius H."/>
            <person name="Montfort J."/>
            <person name="Robinson-Rechavi M."/>
            <person name="Bucao C."/>
            <person name="Bouchez O."/>
            <person name="Gislard M."/>
            <person name="Lluch J."/>
            <person name="Milhes M."/>
            <person name="Lampietro C."/>
            <person name="Lopez Roques C."/>
            <person name="Donnadieu C."/>
            <person name="Braasch I."/>
            <person name="Desvignes T."/>
            <person name="Postlethwait J."/>
            <person name="Bobe J."/>
            <person name="Guiguen Y."/>
            <person name="Dirks R."/>
        </authorList>
    </citation>
    <scope>NUCLEOTIDE SEQUENCE</scope>
    <source>
        <strain evidence="2">Tag_6206</strain>
        <tissue evidence="2">Liver</tissue>
    </source>
</reference>
<sequence>MRRKGLRKKGRHYNNNWKKKGTRFKNGTVLLRLCWRTKNTRNSCRETLMQCWRNPPFWISTAPSAHKRECVNRVHRAGSSSTPSVTTSLLRERPGRTVAVTALKKGLTW</sequence>
<evidence type="ECO:0000313" key="2">
    <source>
        <dbReference type="EMBL" id="KAG5837210.1"/>
    </source>
</evidence>
<accession>A0A9D3RNU6</accession>
<feature type="region of interest" description="Disordered" evidence="1">
    <location>
        <begin position="1"/>
        <end position="20"/>
    </location>
</feature>
<proteinExistence type="predicted"/>
<name>A0A9D3RNU6_ANGAN</name>
<organism evidence="2 3">
    <name type="scientific">Anguilla anguilla</name>
    <name type="common">European freshwater eel</name>
    <name type="synonym">Muraena anguilla</name>
    <dbReference type="NCBI Taxonomy" id="7936"/>
    <lineage>
        <taxon>Eukaryota</taxon>
        <taxon>Metazoa</taxon>
        <taxon>Chordata</taxon>
        <taxon>Craniata</taxon>
        <taxon>Vertebrata</taxon>
        <taxon>Euteleostomi</taxon>
        <taxon>Actinopterygii</taxon>
        <taxon>Neopterygii</taxon>
        <taxon>Teleostei</taxon>
        <taxon>Anguilliformes</taxon>
        <taxon>Anguillidae</taxon>
        <taxon>Anguilla</taxon>
    </lineage>
</organism>
<protein>
    <submittedName>
        <fullName evidence="2">Uncharacterized protein</fullName>
    </submittedName>
</protein>
<dbReference type="EMBL" id="JAFIRN010000013">
    <property type="protein sequence ID" value="KAG5837210.1"/>
    <property type="molecule type" value="Genomic_DNA"/>
</dbReference>
<evidence type="ECO:0000256" key="1">
    <source>
        <dbReference type="SAM" id="MobiDB-lite"/>
    </source>
</evidence>
<dbReference type="Proteomes" id="UP001044222">
    <property type="component" value="Chromosome 13"/>
</dbReference>
<gene>
    <name evidence="2" type="ORF">ANANG_G00236870</name>
</gene>